<dbReference type="RefSeq" id="XP_027615380.1">
    <property type="nucleotide sequence ID" value="XM_027759579.1"/>
</dbReference>
<evidence type="ECO:0000313" key="2">
    <source>
        <dbReference type="Proteomes" id="UP000287166"/>
    </source>
</evidence>
<proteinExistence type="predicted"/>
<dbReference type="EMBL" id="BFAD01000006">
    <property type="protein sequence ID" value="GBE84467.1"/>
    <property type="molecule type" value="Genomic_DNA"/>
</dbReference>
<name>A0A401GQG8_9APHY</name>
<dbReference type="InParanoid" id="A0A401GQG8"/>
<protein>
    <submittedName>
        <fullName evidence="1">Uncharacterized protein</fullName>
    </submittedName>
</protein>
<dbReference type="AlphaFoldDB" id="A0A401GQG8"/>
<comment type="caution">
    <text evidence="1">The sequence shown here is derived from an EMBL/GenBank/DDBJ whole genome shotgun (WGS) entry which is preliminary data.</text>
</comment>
<dbReference type="GeneID" id="38781384"/>
<accession>A0A401GQG8</accession>
<dbReference type="Gene3D" id="2.120.10.80">
    <property type="entry name" value="Kelch-type beta propeller"/>
    <property type="match status" value="1"/>
</dbReference>
<keyword evidence="2" id="KW-1185">Reference proteome</keyword>
<evidence type="ECO:0000313" key="1">
    <source>
        <dbReference type="EMBL" id="GBE84467.1"/>
    </source>
</evidence>
<reference evidence="1 2" key="1">
    <citation type="journal article" date="2018" name="Sci. Rep.">
        <title>Genome sequence of the cauliflower mushroom Sparassis crispa (Hanabiratake) and its association with beneficial usage.</title>
        <authorList>
            <person name="Kiyama R."/>
            <person name="Furutani Y."/>
            <person name="Kawaguchi K."/>
            <person name="Nakanishi T."/>
        </authorList>
    </citation>
    <scope>NUCLEOTIDE SEQUENCE [LARGE SCALE GENOMIC DNA]</scope>
</reference>
<organism evidence="1 2">
    <name type="scientific">Sparassis crispa</name>
    <dbReference type="NCBI Taxonomy" id="139825"/>
    <lineage>
        <taxon>Eukaryota</taxon>
        <taxon>Fungi</taxon>
        <taxon>Dikarya</taxon>
        <taxon>Basidiomycota</taxon>
        <taxon>Agaricomycotina</taxon>
        <taxon>Agaricomycetes</taxon>
        <taxon>Polyporales</taxon>
        <taxon>Sparassidaceae</taxon>
        <taxon>Sparassis</taxon>
    </lineage>
</organism>
<dbReference type="SUPFAM" id="SSF117281">
    <property type="entry name" value="Kelch motif"/>
    <property type="match status" value="1"/>
</dbReference>
<sequence length="164" mass="19131">MDVLRNHKTDLRLRLVTEKWANVLTEFAGKSWPYLNKVTEYCMEIFEDVMYVFGGTDRFAELGNNVLMALNLRTLIWTHLGGTTNTKATNTMPMLRRFASSRVIPAQKRLYILYGNIGRQSAYIAHRPYGNLEDYNYEDMWSYDIPGKSWRRGRIRGNFPAPPL</sequence>
<dbReference type="InterPro" id="IPR015915">
    <property type="entry name" value="Kelch-typ_b-propeller"/>
</dbReference>
<dbReference type="Proteomes" id="UP000287166">
    <property type="component" value="Unassembled WGS sequence"/>
</dbReference>
<dbReference type="OrthoDB" id="432528at2759"/>
<gene>
    <name evidence="1" type="ORF">SCP_0604460</name>
</gene>